<dbReference type="Proteomes" id="UP001302978">
    <property type="component" value="Chromosome"/>
</dbReference>
<dbReference type="AlphaFoldDB" id="A0AA96UZZ1"/>
<name>A0AA96UZZ1_9EURY</name>
<dbReference type="GeneID" id="85195262"/>
<keyword evidence="2" id="KW-1185">Reference proteome</keyword>
<dbReference type="RefSeq" id="WP_316558458.1">
    <property type="nucleotide sequence ID" value="NZ_CP131059.1"/>
</dbReference>
<evidence type="ECO:0000313" key="1">
    <source>
        <dbReference type="EMBL" id="WNY23440.1"/>
    </source>
</evidence>
<sequence>MSIEIESEFSVIKIKGEKYLQTVLLTTEAAAAETGTEVRAETETVQTTFCDRGISYIRSDRMISDLNADYDEDDAIHAKYSLKEIDELIEFRKDPDYEDDVCEFEDLSACNGYDSLLPYDYETDIVDALNLDEQIAMYAANSWEFVSINDNIILFQRPKWEA</sequence>
<evidence type="ECO:0000313" key="2">
    <source>
        <dbReference type="Proteomes" id="UP001302978"/>
    </source>
</evidence>
<dbReference type="KEGG" id="mehf:MmiHf6_07470"/>
<organism evidence="1 2">
    <name type="scientific">Methanimicrococcus hongohii</name>
    <dbReference type="NCBI Taxonomy" id="3028295"/>
    <lineage>
        <taxon>Archaea</taxon>
        <taxon>Methanobacteriati</taxon>
        <taxon>Methanobacteriota</taxon>
        <taxon>Stenosarchaea group</taxon>
        <taxon>Methanomicrobia</taxon>
        <taxon>Methanosarcinales</taxon>
        <taxon>Methanosarcinaceae</taxon>
        <taxon>Methanimicrococcus</taxon>
    </lineage>
</organism>
<protein>
    <submittedName>
        <fullName evidence="1">Uncharacterized protein</fullName>
    </submittedName>
</protein>
<gene>
    <name evidence="1" type="ORF">MmiHf6_07470</name>
</gene>
<reference evidence="1 2" key="1">
    <citation type="submission" date="2023-07" db="EMBL/GenBank/DDBJ databases">
        <title>Closed genoem sequence of Methanomicrococcus sp. Hf6.</title>
        <authorList>
            <person name="Poehlein A."/>
            <person name="Protasov E."/>
            <person name="Platt K."/>
            <person name="Reeh H."/>
            <person name="Daniel R."/>
            <person name="Brune A."/>
        </authorList>
    </citation>
    <scope>NUCLEOTIDE SEQUENCE [LARGE SCALE GENOMIC DNA]</scope>
    <source>
        <strain evidence="1 2">Hf6</strain>
    </source>
</reference>
<proteinExistence type="predicted"/>
<accession>A0AA96UZZ1</accession>
<dbReference type="EMBL" id="CP131059">
    <property type="protein sequence ID" value="WNY23440.1"/>
    <property type="molecule type" value="Genomic_DNA"/>
</dbReference>